<dbReference type="RefSeq" id="WP_054773525.1">
    <property type="nucleotide sequence ID" value="NZ_AP019782.1"/>
</dbReference>
<reference evidence="2" key="1">
    <citation type="submission" date="2019-06" db="EMBL/GenBank/DDBJ databases">
        <title>Complete genome sequence of Methylogaea oryzae strain JCM16910.</title>
        <authorList>
            <person name="Asakawa S."/>
        </authorList>
    </citation>
    <scope>NUCLEOTIDE SEQUENCE</scope>
    <source>
        <strain evidence="2">E10</strain>
    </source>
</reference>
<dbReference type="Proteomes" id="UP000824988">
    <property type="component" value="Chromosome"/>
</dbReference>
<evidence type="ECO:0000256" key="1">
    <source>
        <dbReference type="ARBA" id="ARBA00005996"/>
    </source>
</evidence>
<evidence type="ECO:0000313" key="2">
    <source>
        <dbReference type="EMBL" id="BBL70470.1"/>
    </source>
</evidence>
<dbReference type="InterPro" id="IPR017462">
    <property type="entry name" value="Sulphur_relay_TusC/DsrF"/>
</dbReference>
<dbReference type="SUPFAM" id="SSF75169">
    <property type="entry name" value="DsrEFH-like"/>
    <property type="match status" value="1"/>
</dbReference>
<dbReference type="EMBL" id="AP019782">
    <property type="protein sequence ID" value="BBL70470.1"/>
    <property type="molecule type" value="Genomic_DNA"/>
</dbReference>
<dbReference type="PANTHER" id="PTHR38780">
    <property type="entry name" value="PROTEIN TUSC"/>
    <property type="match status" value="1"/>
</dbReference>
<dbReference type="Gene3D" id="3.40.1260.10">
    <property type="entry name" value="DsrEFH-like"/>
    <property type="match status" value="1"/>
</dbReference>
<dbReference type="PANTHER" id="PTHR38780:SF1">
    <property type="entry name" value="PROTEIN TUSC"/>
    <property type="match status" value="1"/>
</dbReference>
<dbReference type="AlphaFoldDB" id="A0A8D5ALU4"/>
<protein>
    <submittedName>
        <fullName evidence="2">Protein TusC</fullName>
    </submittedName>
</protein>
<dbReference type="NCBIfam" id="TIGR03010">
    <property type="entry name" value="sulf_tusC_dsrF"/>
    <property type="match status" value="1"/>
</dbReference>
<dbReference type="KEGG" id="moz:MoryE10_10760"/>
<evidence type="ECO:0000313" key="3">
    <source>
        <dbReference type="Proteomes" id="UP000824988"/>
    </source>
</evidence>
<name>A0A8D5ALU4_9GAMM</name>
<sequence length="119" mass="13116">MTGKRFLFLLRRTPMGGQQAQEALDAALTAAAFDQSVRLLFLDDGVWQLKAGQQTAAGRNPAALFRSLALYDVETPPLVERESLQERGLREEDLLIPVALVPRGQVPSLLRDCDVLLSL</sequence>
<accession>A0A8D5ALU4</accession>
<organism evidence="2 3">
    <name type="scientific">Methylogaea oryzae</name>
    <dbReference type="NCBI Taxonomy" id="1295382"/>
    <lineage>
        <taxon>Bacteria</taxon>
        <taxon>Pseudomonadati</taxon>
        <taxon>Pseudomonadota</taxon>
        <taxon>Gammaproteobacteria</taxon>
        <taxon>Methylococcales</taxon>
        <taxon>Methylococcaceae</taxon>
        <taxon>Methylogaea</taxon>
    </lineage>
</organism>
<dbReference type="InterPro" id="IPR027396">
    <property type="entry name" value="DsrEFH-like"/>
</dbReference>
<dbReference type="Pfam" id="PF02635">
    <property type="entry name" value="DsrE"/>
    <property type="match status" value="1"/>
</dbReference>
<gene>
    <name evidence="2" type="primary">tusC</name>
    <name evidence="2" type="ORF">MoryE10_10760</name>
</gene>
<comment type="similarity">
    <text evidence="1">Belongs to the DsrF/TusC family.</text>
</comment>
<keyword evidence="3" id="KW-1185">Reference proteome</keyword>
<dbReference type="InterPro" id="IPR003787">
    <property type="entry name" value="Sulphur_relay_DsrE/F-like"/>
</dbReference>
<proteinExistence type="inferred from homology"/>